<feature type="compositionally biased region" description="Basic and acidic residues" evidence="1">
    <location>
        <begin position="34"/>
        <end position="51"/>
    </location>
</feature>
<reference evidence="2" key="2">
    <citation type="submission" date="2021-09" db="EMBL/GenBank/DDBJ databases">
        <authorList>
            <person name="Jia N."/>
            <person name="Wang J."/>
            <person name="Shi W."/>
            <person name="Du L."/>
            <person name="Sun Y."/>
            <person name="Zhan W."/>
            <person name="Jiang J."/>
            <person name="Wang Q."/>
            <person name="Zhang B."/>
            <person name="Ji P."/>
            <person name="Sakyi L.B."/>
            <person name="Cui X."/>
            <person name="Yuan T."/>
            <person name="Jiang B."/>
            <person name="Yang W."/>
            <person name="Lam T.T.-Y."/>
            <person name="Chang Q."/>
            <person name="Ding S."/>
            <person name="Wang X."/>
            <person name="Zhu J."/>
            <person name="Ruan X."/>
            <person name="Zhao L."/>
            <person name="Wei J."/>
            <person name="Que T."/>
            <person name="Du C."/>
            <person name="Cheng J."/>
            <person name="Dai P."/>
            <person name="Han X."/>
            <person name="Huang E."/>
            <person name="Gao Y."/>
            <person name="Liu J."/>
            <person name="Shao H."/>
            <person name="Ye R."/>
            <person name="Li L."/>
            <person name="Wei W."/>
            <person name="Wang X."/>
            <person name="Wang C."/>
            <person name="Huo Q."/>
            <person name="Li W."/>
            <person name="Guo W."/>
            <person name="Chen H."/>
            <person name="Chen S."/>
            <person name="Zhou L."/>
            <person name="Zhou L."/>
            <person name="Ni X."/>
            <person name="Tian J."/>
            <person name="Zhou Y."/>
            <person name="Sheng Y."/>
            <person name="Liu T."/>
            <person name="Pan Y."/>
            <person name="Xia L."/>
            <person name="Li J."/>
            <person name="Zhao F."/>
            <person name="Cao W."/>
        </authorList>
    </citation>
    <scope>NUCLEOTIDE SEQUENCE</scope>
    <source>
        <strain evidence="2">Rmic-2018</strain>
        <tissue evidence="2">Larvae</tissue>
    </source>
</reference>
<proteinExistence type="predicted"/>
<evidence type="ECO:0000256" key="1">
    <source>
        <dbReference type="SAM" id="MobiDB-lite"/>
    </source>
</evidence>
<organism evidence="2 3">
    <name type="scientific">Rhipicephalus microplus</name>
    <name type="common">Cattle tick</name>
    <name type="synonym">Boophilus microplus</name>
    <dbReference type="NCBI Taxonomy" id="6941"/>
    <lineage>
        <taxon>Eukaryota</taxon>
        <taxon>Metazoa</taxon>
        <taxon>Ecdysozoa</taxon>
        <taxon>Arthropoda</taxon>
        <taxon>Chelicerata</taxon>
        <taxon>Arachnida</taxon>
        <taxon>Acari</taxon>
        <taxon>Parasitiformes</taxon>
        <taxon>Ixodida</taxon>
        <taxon>Ixodoidea</taxon>
        <taxon>Ixodidae</taxon>
        <taxon>Rhipicephalinae</taxon>
        <taxon>Rhipicephalus</taxon>
        <taxon>Boophilus</taxon>
    </lineage>
</organism>
<feature type="compositionally biased region" description="Basic and acidic residues" evidence="1">
    <location>
        <begin position="149"/>
        <end position="195"/>
    </location>
</feature>
<gene>
    <name evidence="2" type="ORF">HPB51_006519</name>
</gene>
<dbReference type="AlphaFoldDB" id="A0A9J6E6I6"/>
<dbReference type="Proteomes" id="UP000821866">
    <property type="component" value="Chromosome 3"/>
</dbReference>
<comment type="caution">
    <text evidence="2">The sequence shown here is derived from an EMBL/GenBank/DDBJ whole genome shotgun (WGS) entry which is preliminary data.</text>
</comment>
<accession>A0A9J6E6I6</accession>
<evidence type="ECO:0000313" key="2">
    <source>
        <dbReference type="EMBL" id="KAH8030087.1"/>
    </source>
</evidence>
<sequence length="230" mass="25634">MTSFSPFWPMAQHPYYYYPPGPIVMPFQTWMESRSTDSSRECKGVRTREKNAPCGACQDHARLLDAGPGQANKQHCTPESTKEATPHPPPPEQSGTHESMQPEVHREKQPEMQGKQSGEHADKKLAMQGEQTGARGEKQSSNQEGQPGTEKEKPNMHDKQHAAAEEVKYPSAHEEHHPGTQEESRPGEKNVKVLGEHGGGQPWYYGTSSTREATGQKWRKPSRICSPLTA</sequence>
<protein>
    <submittedName>
        <fullName evidence="2">Uncharacterized protein</fullName>
    </submittedName>
</protein>
<dbReference type="EMBL" id="JABSTU010000005">
    <property type="protein sequence ID" value="KAH8030087.1"/>
    <property type="molecule type" value="Genomic_DNA"/>
</dbReference>
<feature type="region of interest" description="Disordered" evidence="1">
    <location>
        <begin position="34"/>
        <end position="230"/>
    </location>
</feature>
<keyword evidence="3" id="KW-1185">Reference proteome</keyword>
<evidence type="ECO:0000313" key="3">
    <source>
        <dbReference type="Proteomes" id="UP000821866"/>
    </source>
</evidence>
<reference evidence="2" key="1">
    <citation type="journal article" date="2020" name="Cell">
        <title>Large-Scale Comparative Analyses of Tick Genomes Elucidate Their Genetic Diversity and Vector Capacities.</title>
        <authorList>
            <consortium name="Tick Genome and Microbiome Consortium (TIGMIC)"/>
            <person name="Jia N."/>
            <person name="Wang J."/>
            <person name="Shi W."/>
            <person name="Du L."/>
            <person name="Sun Y."/>
            <person name="Zhan W."/>
            <person name="Jiang J.F."/>
            <person name="Wang Q."/>
            <person name="Zhang B."/>
            <person name="Ji P."/>
            <person name="Bell-Sakyi L."/>
            <person name="Cui X.M."/>
            <person name="Yuan T.T."/>
            <person name="Jiang B.G."/>
            <person name="Yang W.F."/>
            <person name="Lam T.T."/>
            <person name="Chang Q.C."/>
            <person name="Ding S.J."/>
            <person name="Wang X.J."/>
            <person name="Zhu J.G."/>
            <person name="Ruan X.D."/>
            <person name="Zhao L."/>
            <person name="Wei J.T."/>
            <person name="Ye R.Z."/>
            <person name="Que T.C."/>
            <person name="Du C.H."/>
            <person name="Zhou Y.H."/>
            <person name="Cheng J.X."/>
            <person name="Dai P.F."/>
            <person name="Guo W.B."/>
            <person name="Han X.H."/>
            <person name="Huang E.J."/>
            <person name="Li L.F."/>
            <person name="Wei W."/>
            <person name="Gao Y.C."/>
            <person name="Liu J.Z."/>
            <person name="Shao H.Z."/>
            <person name="Wang X."/>
            <person name="Wang C.C."/>
            <person name="Yang T.C."/>
            <person name="Huo Q.B."/>
            <person name="Li W."/>
            <person name="Chen H.Y."/>
            <person name="Chen S.E."/>
            <person name="Zhou L.G."/>
            <person name="Ni X.B."/>
            <person name="Tian J.H."/>
            <person name="Sheng Y."/>
            <person name="Liu T."/>
            <person name="Pan Y.S."/>
            <person name="Xia L.Y."/>
            <person name="Li J."/>
            <person name="Zhao F."/>
            <person name="Cao W.C."/>
        </authorList>
    </citation>
    <scope>NUCLEOTIDE SEQUENCE</scope>
    <source>
        <strain evidence="2">Rmic-2018</strain>
    </source>
</reference>
<name>A0A9J6E6I6_RHIMP</name>